<feature type="transmembrane region" description="Helical" evidence="1">
    <location>
        <begin position="20"/>
        <end position="39"/>
    </location>
</feature>
<evidence type="ECO:0000256" key="1">
    <source>
        <dbReference type="SAM" id="Phobius"/>
    </source>
</evidence>
<evidence type="ECO:0000313" key="3">
    <source>
        <dbReference type="Proteomes" id="UP000003613"/>
    </source>
</evidence>
<keyword evidence="1" id="KW-1133">Transmembrane helix</keyword>
<accession>I4HE32</accession>
<evidence type="ECO:0000313" key="2">
    <source>
        <dbReference type="EMBL" id="CCI20306.1"/>
    </source>
</evidence>
<gene>
    <name evidence="2" type="ORF">MICAF_6720003</name>
</gene>
<sequence>MQYGSIASQPPKSVPEASNVFGLGLLGLGLAAIKVKGILSKKAKSPTDNPQEPDN</sequence>
<comment type="caution">
    <text evidence="2">The sequence shown here is derived from an EMBL/GenBank/DDBJ whole genome shotgun (WGS) entry which is preliminary data.</text>
</comment>
<keyword evidence="1" id="KW-0812">Transmembrane</keyword>
<dbReference type="EMBL" id="CAIM01000637">
    <property type="protein sequence ID" value="CCI20306.1"/>
    <property type="molecule type" value="Genomic_DNA"/>
</dbReference>
<reference evidence="2 3" key="1">
    <citation type="submission" date="2012-04" db="EMBL/GenBank/DDBJ databases">
        <authorList>
            <person name="Genoscope - CEA"/>
        </authorList>
    </citation>
    <scope>NUCLEOTIDE SEQUENCE [LARGE SCALE GENOMIC DNA]</scope>
    <source>
        <strain evidence="2 3">9807</strain>
    </source>
</reference>
<name>I4HE32_MICAE</name>
<dbReference type="AlphaFoldDB" id="I4HE32"/>
<keyword evidence="1" id="KW-0472">Membrane</keyword>
<evidence type="ECO:0008006" key="4">
    <source>
        <dbReference type="Google" id="ProtNLM"/>
    </source>
</evidence>
<organism evidence="2 3">
    <name type="scientific">Microcystis aeruginosa PCC 9807</name>
    <dbReference type="NCBI Taxonomy" id="1160283"/>
    <lineage>
        <taxon>Bacteria</taxon>
        <taxon>Bacillati</taxon>
        <taxon>Cyanobacteriota</taxon>
        <taxon>Cyanophyceae</taxon>
        <taxon>Oscillatoriophycideae</taxon>
        <taxon>Chroococcales</taxon>
        <taxon>Microcystaceae</taxon>
        <taxon>Microcystis</taxon>
    </lineage>
</organism>
<dbReference type="Proteomes" id="UP000003613">
    <property type="component" value="Unassembled WGS sequence"/>
</dbReference>
<protein>
    <recommendedName>
        <fullName evidence="4">PEP-CTERM protein-sorting domain-containing protein</fullName>
    </recommendedName>
</protein>
<dbReference type="HOGENOM" id="CLU_3027179_0_0_3"/>
<proteinExistence type="predicted"/>